<dbReference type="CDD" id="cd01949">
    <property type="entry name" value="GGDEF"/>
    <property type="match status" value="1"/>
</dbReference>
<feature type="transmembrane region" description="Helical" evidence="8">
    <location>
        <begin position="127"/>
        <end position="151"/>
    </location>
</feature>
<keyword evidence="3" id="KW-1003">Cell membrane</keyword>
<evidence type="ECO:0000256" key="4">
    <source>
        <dbReference type="ARBA" id="ARBA00022692"/>
    </source>
</evidence>
<feature type="domain" description="GGDEF" evidence="9">
    <location>
        <begin position="346"/>
        <end position="478"/>
    </location>
</feature>
<gene>
    <name evidence="10" type="ORF">HRV97_09870</name>
</gene>
<dbReference type="Pfam" id="PF05231">
    <property type="entry name" value="MASE1"/>
    <property type="match status" value="1"/>
</dbReference>
<feature type="transmembrane region" description="Helical" evidence="8">
    <location>
        <begin position="221"/>
        <end position="238"/>
    </location>
</feature>
<protein>
    <recommendedName>
        <fullName evidence="2">diguanylate cyclase</fullName>
        <ecNumber evidence="2">2.7.7.65</ecNumber>
    </recommendedName>
</protein>
<evidence type="ECO:0000256" key="5">
    <source>
        <dbReference type="ARBA" id="ARBA00022989"/>
    </source>
</evidence>
<evidence type="ECO:0000313" key="11">
    <source>
        <dbReference type="Proteomes" id="UP000621447"/>
    </source>
</evidence>
<dbReference type="EMBL" id="JABULH010000003">
    <property type="protein sequence ID" value="NTS65468.1"/>
    <property type="molecule type" value="Genomic_DNA"/>
</dbReference>
<feature type="transmembrane region" description="Helical" evidence="8">
    <location>
        <begin position="43"/>
        <end position="59"/>
    </location>
</feature>
<feature type="transmembrane region" description="Helical" evidence="8">
    <location>
        <begin position="66"/>
        <end position="82"/>
    </location>
</feature>
<dbReference type="PROSITE" id="PS50887">
    <property type="entry name" value="GGDEF"/>
    <property type="match status" value="1"/>
</dbReference>
<proteinExistence type="predicted"/>
<evidence type="ECO:0000256" key="8">
    <source>
        <dbReference type="SAM" id="Phobius"/>
    </source>
</evidence>
<keyword evidence="5 8" id="KW-1133">Transmembrane helix</keyword>
<sequence length="478" mass="51400">MTVSSYTAGQVGADTTRRWLIAAALYFLAAASTIHLTSNGRDIATIWPANAILLALLLAEAEPRWLLVLSAGMFGNVAANVITRGTIAAPLLFSIANLIEVAIAAKLTGFSRTSDGLLSSPGAALRFLVTAGVFAPCISGLLGASTAYLVFREPLGQSFSMWVLSDGFGLVIFTPVLLATFRGEFVDCFRSKSWRKRFEMIALLSTTALVTYAVFYVAERPLLFVLFPPIMIVTFQAGRLGTKTALVIVALIGGVATMQAHGPITMLADGSIAQAQLFQAFIGTLLLTSLPFAGEVTKRARFIAALIEHDKQMMEKATTDPLTGLLNRCGFDFMVEHLFGRRDEMRSVSIIAIDLDYFKSINDRWGHQAGDQALCHLARLLRAQVRSKDVIGRLGGDEFLILLPDSDINQAELIGKRITAAARNEPLAMDDTSVLLLSLSIGVATVLPGEPFSDLARRADQALYAAKAAGRSAVRLAS</sequence>
<keyword evidence="6 8" id="KW-0472">Membrane</keyword>
<evidence type="ECO:0000256" key="1">
    <source>
        <dbReference type="ARBA" id="ARBA00004651"/>
    </source>
</evidence>
<organism evidence="10 11">
    <name type="scientific">Sphingomonas hominis</name>
    <dbReference type="NCBI Taxonomy" id="2741495"/>
    <lineage>
        <taxon>Bacteria</taxon>
        <taxon>Pseudomonadati</taxon>
        <taxon>Pseudomonadota</taxon>
        <taxon>Alphaproteobacteria</taxon>
        <taxon>Sphingomonadales</taxon>
        <taxon>Sphingomonadaceae</taxon>
        <taxon>Sphingomonas</taxon>
    </lineage>
</organism>
<evidence type="ECO:0000256" key="3">
    <source>
        <dbReference type="ARBA" id="ARBA00022475"/>
    </source>
</evidence>
<dbReference type="InterPro" id="IPR029787">
    <property type="entry name" value="Nucleotide_cyclase"/>
</dbReference>
<feature type="transmembrane region" description="Helical" evidence="8">
    <location>
        <begin position="88"/>
        <end position="107"/>
    </location>
</feature>
<feature type="transmembrane region" description="Helical" evidence="8">
    <location>
        <begin position="198"/>
        <end position="215"/>
    </location>
</feature>
<dbReference type="EC" id="2.7.7.65" evidence="2"/>
<dbReference type="InterPro" id="IPR007895">
    <property type="entry name" value="MASE1"/>
</dbReference>
<dbReference type="Proteomes" id="UP000621447">
    <property type="component" value="Unassembled WGS sequence"/>
</dbReference>
<evidence type="ECO:0000256" key="2">
    <source>
        <dbReference type="ARBA" id="ARBA00012528"/>
    </source>
</evidence>
<dbReference type="Gene3D" id="3.30.70.270">
    <property type="match status" value="1"/>
</dbReference>
<dbReference type="InterPro" id="IPR000160">
    <property type="entry name" value="GGDEF_dom"/>
</dbReference>
<comment type="subcellular location">
    <subcellularLocation>
        <location evidence="1">Cell membrane</location>
        <topology evidence="1">Multi-pass membrane protein</topology>
    </subcellularLocation>
</comment>
<keyword evidence="11" id="KW-1185">Reference proteome</keyword>
<evidence type="ECO:0000256" key="7">
    <source>
        <dbReference type="ARBA" id="ARBA00034247"/>
    </source>
</evidence>
<dbReference type="NCBIfam" id="TIGR00254">
    <property type="entry name" value="GGDEF"/>
    <property type="match status" value="1"/>
</dbReference>
<dbReference type="InterPro" id="IPR050469">
    <property type="entry name" value="Diguanylate_Cyclase"/>
</dbReference>
<dbReference type="InterPro" id="IPR043128">
    <property type="entry name" value="Rev_trsase/Diguanyl_cyclase"/>
</dbReference>
<dbReference type="SUPFAM" id="SSF55073">
    <property type="entry name" value="Nucleotide cyclase"/>
    <property type="match status" value="1"/>
</dbReference>
<dbReference type="RefSeq" id="WP_174194080.1">
    <property type="nucleotide sequence ID" value="NZ_JABULH010000003.1"/>
</dbReference>
<reference evidence="10 11" key="1">
    <citation type="submission" date="2020-06" db="EMBL/GenBank/DDBJ databases">
        <title>Sphingomonas hominis sp. nov., a member of the Sphingomonas, isolated from the hair of a 22-year-old girl.</title>
        <authorList>
            <person name="Zhang D.-F."/>
            <person name="Cui X.-W."/>
        </authorList>
    </citation>
    <scope>NUCLEOTIDE SEQUENCE [LARGE SCALE GENOMIC DNA]</scope>
    <source>
        <strain evidence="10 11">HHU CXW</strain>
    </source>
</reference>
<evidence type="ECO:0000313" key="10">
    <source>
        <dbReference type="EMBL" id="NTS65468.1"/>
    </source>
</evidence>
<comment type="caution">
    <text evidence="10">The sequence shown here is derived from an EMBL/GenBank/DDBJ whole genome shotgun (WGS) entry which is preliminary data.</text>
</comment>
<feature type="transmembrane region" description="Helical" evidence="8">
    <location>
        <begin position="276"/>
        <end position="293"/>
    </location>
</feature>
<feature type="transmembrane region" description="Helical" evidence="8">
    <location>
        <begin position="157"/>
        <end position="178"/>
    </location>
</feature>
<dbReference type="Pfam" id="PF00990">
    <property type="entry name" value="GGDEF"/>
    <property type="match status" value="1"/>
</dbReference>
<feature type="transmembrane region" description="Helical" evidence="8">
    <location>
        <begin position="19"/>
        <end position="37"/>
    </location>
</feature>
<accession>A0ABX2JGQ1</accession>
<evidence type="ECO:0000256" key="6">
    <source>
        <dbReference type="ARBA" id="ARBA00023136"/>
    </source>
</evidence>
<evidence type="ECO:0000259" key="9">
    <source>
        <dbReference type="PROSITE" id="PS50887"/>
    </source>
</evidence>
<keyword evidence="4 8" id="KW-0812">Transmembrane</keyword>
<name>A0ABX2JGQ1_9SPHN</name>
<feature type="transmembrane region" description="Helical" evidence="8">
    <location>
        <begin position="245"/>
        <end position="264"/>
    </location>
</feature>
<comment type="catalytic activity">
    <reaction evidence="7">
        <text>2 GTP = 3',3'-c-di-GMP + 2 diphosphate</text>
        <dbReference type="Rhea" id="RHEA:24898"/>
        <dbReference type="ChEBI" id="CHEBI:33019"/>
        <dbReference type="ChEBI" id="CHEBI:37565"/>
        <dbReference type="ChEBI" id="CHEBI:58805"/>
        <dbReference type="EC" id="2.7.7.65"/>
    </reaction>
</comment>
<dbReference type="SMART" id="SM00267">
    <property type="entry name" value="GGDEF"/>
    <property type="match status" value="1"/>
</dbReference>
<dbReference type="PANTHER" id="PTHR45138:SF9">
    <property type="entry name" value="DIGUANYLATE CYCLASE DGCM-RELATED"/>
    <property type="match status" value="1"/>
</dbReference>
<dbReference type="PANTHER" id="PTHR45138">
    <property type="entry name" value="REGULATORY COMPONENTS OF SENSORY TRANSDUCTION SYSTEM"/>
    <property type="match status" value="1"/>
</dbReference>